<dbReference type="PANTHER" id="PTHR31499:SF6">
    <property type="entry name" value="PROTEIN PHR1-LIKE 2"/>
    <property type="match status" value="1"/>
</dbReference>
<dbReference type="STRING" id="81972.D7L512"/>
<evidence type="ECO:0000313" key="2">
    <source>
        <dbReference type="EMBL" id="EFH59775.1"/>
    </source>
</evidence>
<keyword evidence="3" id="KW-1185">Reference proteome</keyword>
<dbReference type="EMBL" id="GL348715">
    <property type="protein sequence ID" value="EFH59775.1"/>
    <property type="molecule type" value="Genomic_DNA"/>
</dbReference>
<accession>D7L512</accession>
<feature type="domain" description="MYB-CC type transcription factor LHEQLE-containing" evidence="1">
    <location>
        <begin position="18"/>
        <end position="60"/>
    </location>
</feature>
<sequence>MVTSLFVSVPGGVTKSLEALRAQMEVQRRLHEQLEVQRRLQLRIEAQEKYLQSILEKACKLLLLLGLRLLGRAIRALTDYLKFFNSSQGTTVPYFRCNKNDDDAIFVRACSSSRQQ</sequence>
<dbReference type="Gramene" id="scaffold_302970.1">
    <property type="protein sequence ID" value="scaffold_302970.1"/>
    <property type="gene ID" value="scaffold_302970.1"/>
</dbReference>
<evidence type="ECO:0000259" key="1">
    <source>
        <dbReference type="Pfam" id="PF14379"/>
    </source>
</evidence>
<dbReference type="GO" id="GO:0003700">
    <property type="term" value="F:DNA-binding transcription factor activity"/>
    <property type="evidence" value="ECO:0007669"/>
    <property type="project" value="InterPro"/>
</dbReference>
<reference evidence="3" key="1">
    <citation type="journal article" date="2011" name="Nat. Genet.">
        <title>The Arabidopsis lyrata genome sequence and the basis of rapid genome size change.</title>
        <authorList>
            <person name="Hu T.T."/>
            <person name="Pattyn P."/>
            <person name="Bakker E.G."/>
            <person name="Cao J."/>
            <person name="Cheng J.-F."/>
            <person name="Clark R.M."/>
            <person name="Fahlgren N."/>
            <person name="Fawcett J.A."/>
            <person name="Grimwood J."/>
            <person name="Gundlach H."/>
            <person name="Haberer G."/>
            <person name="Hollister J.D."/>
            <person name="Ossowski S."/>
            <person name="Ottilar R.P."/>
            <person name="Salamov A.A."/>
            <person name="Schneeberger K."/>
            <person name="Spannagl M."/>
            <person name="Wang X."/>
            <person name="Yang L."/>
            <person name="Nasrallah M.E."/>
            <person name="Bergelson J."/>
            <person name="Carrington J.C."/>
            <person name="Gaut B.S."/>
            <person name="Schmutz J."/>
            <person name="Mayer K.F.X."/>
            <person name="Van de Peer Y."/>
            <person name="Grigoriev I.V."/>
            <person name="Nordborg M."/>
            <person name="Weigel D."/>
            <person name="Guo Y.-L."/>
        </authorList>
    </citation>
    <scope>NUCLEOTIDE SEQUENCE [LARGE SCALE GENOMIC DNA]</scope>
    <source>
        <strain evidence="3">cv. MN47</strain>
    </source>
</reference>
<dbReference type="AlphaFoldDB" id="D7L512"/>
<dbReference type="Proteomes" id="UP000008694">
    <property type="component" value="Unassembled WGS sequence"/>
</dbReference>
<dbReference type="InterPro" id="IPR046955">
    <property type="entry name" value="PHR1-like"/>
</dbReference>
<protein>
    <recommendedName>
        <fullName evidence="1">MYB-CC type transcription factor LHEQLE-containing domain-containing protein</fullName>
    </recommendedName>
</protein>
<organism evidence="3">
    <name type="scientific">Arabidopsis lyrata subsp. lyrata</name>
    <name type="common">Lyre-leaved rock-cress</name>
    <dbReference type="NCBI Taxonomy" id="81972"/>
    <lineage>
        <taxon>Eukaryota</taxon>
        <taxon>Viridiplantae</taxon>
        <taxon>Streptophyta</taxon>
        <taxon>Embryophyta</taxon>
        <taxon>Tracheophyta</taxon>
        <taxon>Spermatophyta</taxon>
        <taxon>Magnoliopsida</taxon>
        <taxon>eudicotyledons</taxon>
        <taxon>Gunneridae</taxon>
        <taxon>Pentapetalae</taxon>
        <taxon>rosids</taxon>
        <taxon>malvids</taxon>
        <taxon>Brassicales</taxon>
        <taxon>Brassicaceae</taxon>
        <taxon>Camelineae</taxon>
        <taxon>Arabidopsis</taxon>
    </lineage>
</organism>
<dbReference type="Pfam" id="PF14379">
    <property type="entry name" value="Myb_CC_LHEQLE"/>
    <property type="match status" value="1"/>
</dbReference>
<evidence type="ECO:0000313" key="3">
    <source>
        <dbReference type="Proteomes" id="UP000008694"/>
    </source>
</evidence>
<gene>
    <name evidence="2" type="ORF">ARALYDRAFT_899000</name>
</gene>
<proteinExistence type="predicted"/>
<dbReference type="PANTHER" id="PTHR31499">
    <property type="entry name" value="MYB FAMILY TRANSCRIPTION FACTOR PHL11"/>
    <property type="match status" value="1"/>
</dbReference>
<dbReference type="InterPro" id="IPR025756">
    <property type="entry name" value="Myb_CC_LHEQLE"/>
</dbReference>
<dbReference type="HOGENOM" id="CLU_2100216_0_0_1"/>
<name>D7L512_ARALL</name>